<keyword evidence="3" id="KW-0804">Transcription</keyword>
<sequence length="322" mass="33449">MDYLVAMASSRQPRASASGTGSVGAGRAPGSGTAVRIRALLPAMQPSMRQVAEQVLADTGTAATLTITELAVASGVSEATVIRFCKTIGFAGYPQLRLALATEAGRAQGAARDDRDIGSDIGPGDDLARVVEKIAFADARAVEETGAQLDIAVLKRVVEALVRARRVDLYGVGASAFVAMDFQQKLHRIGRVAFAWADTHAALTSAALLGPKDVAIGISHTGATVDTIDALAQARAQGATTVALTNFPRSPIALAAEHVLTTAARETTFRSGAMASRLAQLTVVDCMFVGVAQRTYTNTLAAVAATRGAVGGRRTPVPRRRR</sequence>
<dbReference type="InterPro" id="IPR009057">
    <property type="entry name" value="Homeodomain-like_sf"/>
</dbReference>
<dbReference type="Gene3D" id="3.40.50.10490">
    <property type="entry name" value="Glucose-6-phosphate isomerase like protein, domain 1"/>
    <property type="match status" value="1"/>
</dbReference>
<dbReference type="InterPro" id="IPR000281">
    <property type="entry name" value="HTH_RpiR"/>
</dbReference>
<proteinExistence type="predicted"/>
<feature type="domain" description="SIS" evidence="6">
    <location>
        <begin position="157"/>
        <end position="297"/>
    </location>
</feature>
<evidence type="ECO:0000259" key="6">
    <source>
        <dbReference type="PROSITE" id="PS51464"/>
    </source>
</evidence>
<protein>
    <submittedName>
        <fullName evidence="7">RpiR family transcriptional regulator</fullName>
    </submittedName>
</protein>
<dbReference type="EMBL" id="BONZ01000058">
    <property type="protein sequence ID" value="GIH17844.1"/>
    <property type="molecule type" value="Genomic_DNA"/>
</dbReference>
<comment type="caution">
    <text evidence="7">The sequence shown here is derived from an EMBL/GenBank/DDBJ whole genome shotgun (WGS) entry which is preliminary data.</text>
</comment>
<feature type="domain" description="HTH rpiR-type" evidence="5">
    <location>
        <begin position="31"/>
        <end position="107"/>
    </location>
</feature>
<keyword evidence="1" id="KW-0805">Transcription regulation</keyword>
<dbReference type="InterPro" id="IPR001347">
    <property type="entry name" value="SIS_dom"/>
</dbReference>
<dbReference type="Pfam" id="PF01418">
    <property type="entry name" value="HTH_6"/>
    <property type="match status" value="1"/>
</dbReference>
<evidence type="ECO:0000256" key="4">
    <source>
        <dbReference type="SAM" id="MobiDB-lite"/>
    </source>
</evidence>
<evidence type="ECO:0000259" key="5">
    <source>
        <dbReference type="PROSITE" id="PS51071"/>
    </source>
</evidence>
<evidence type="ECO:0000313" key="8">
    <source>
        <dbReference type="Proteomes" id="UP000642748"/>
    </source>
</evidence>
<dbReference type="GO" id="GO:0003677">
    <property type="term" value="F:DNA binding"/>
    <property type="evidence" value="ECO:0007669"/>
    <property type="project" value="UniProtKB-KW"/>
</dbReference>
<reference evidence="7" key="1">
    <citation type="submission" date="2021-01" db="EMBL/GenBank/DDBJ databases">
        <title>Whole genome shotgun sequence of Rugosimonospora africana NBRC 104875.</title>
        <authorList>
            <person name="Komaki H."/>
            <person name="Tamura T."/>
        </authorList>
    </citation>
    <scope>NUCLEOTIDE SEQUENCE</scope>
    <source>
        <strain evidence="7">NBRC 104875</strain>
    </source>
</reference>
<dbReference type="InterPro" id="IPR035472">
    <property type="entry name" value="RpiR-like_SIS"/>
</dbReference>
<keyword evidence="2" id="KW-0238">DNA-binding</keyword>
<dbReference type="GO" id="GO:0097367">
    <property type="term" value="F:carbohydrate derivative binding"/>
    <property type="evidence" value="ECO:0007669"/>
    <property type="project" value="InterPro"/>
</dbReference>
<dbReference type="PROSITE" id="PS51071">
    <property type="entry name" value="HTH_RPIR"/>
    <property type="match status" value="1"/>
</dbReference>
<dbReference type="InterPro" id="IPR046348">
    <property type="entry name" value="SIS_dom_sf"/>
</dbReference>
<dbReference type="PANTHER" id="PTHR30514">
    <property type="entry name" value="GLUCOKINASE"/>
    <property type="match status" value="1"/>
</dbReference>
<feature type="region of interest" description="Disordered" evidence="4">
    <location>
        <begin position="8"/>
        <end position="29"/>
    </location>
</feature>
<dbReference type="Gene3D" id="1.10.10.10">
    <property type="entry name" value="Winged helix-like DNA-binding domain superfamily/Winged helix DNA-binding domain"/>
    <property type="match status" value="1"/>
</dbReference>
<evidence type="ECO:0000256" key="2">
    <source>
        <dbReference type="ARBA" id="ARBA00023125"/>
    </source>
</evidence>
<dbReference type="PROSITE" id="PS51464">
    <property type="entry name" value="SIS"/>
    <property type="match status" value="1"/>
</dbReference>
<accession>A0A8J3VT90</accession>
<name>A0A8J3VT90_9ACTN</name>
<evidence type="ECO:0000256" key="3">
    <source>
        <dbReference type="ARBA" id="ARBA00023163"/>
    </source>
</evidence>
<dbReference type="SUPFAM" id="SSF46689">
    <property type="entry name" value="Homeodomain-like"/>
    <property type="match status" value="1"/>
</dbReference>
<dbReference type="InterPro" id="IPR047640">
    <property type="entry name" value="RpiR-like"/>
</dbReference>
<dbReference type="GO" id="GO:0003700">
    <property type="term" value="F:DNA-binding transcription factor activity"/>
    <property type="evidence" value="ECO:0007669"/>
    <property type="project" value="InterPro"/>
</dbReference>
<dbReference type="InterPro" id="IPR036388">
    <property type="entry name" value="WH-like_DNA-bd_sf"/>
</dbReference>
<evidence type="ECO:0000256" key="1">
    <source>
        <dbReference type="ARBA" id="ARBA00023015"/>
    </source>
</evidence>
<dbReference type="Pfam" id="PF01380">
    <property type="entry name" value="SIS"/>
    <property type="match status" value="1"/>
</dbReference>
<dbReference type="CDD" id="cd05013">
    <property type="entry name" value="SIS_RpiR"/>
    <property type="match status" value="1"/>
</dbReference>
<dbReference type="PANTHER" id="PTHR30514:SF1">
    <property type="entry name" value="HTH-TYPE TRANSCRIPTIONAL REGULATOR HEXR-RELATED"/>
    <property type="match status" value="1"/>
</dbReference>
<gene>
    <name evidence="7" type="ORF">Raf01_60160</name>
</gene>
<keyword evidence="8" id="KW-1185">Reference proteome</keyword>
<dbReference type="Proteomes" id="UP000642748">
    <property type="component" value="Unassembled WGS sequence"/>
</dbReference>
<dbReference type="SUPFAM" id="SSF53697">
    <property type="entry name" value="SIS domain"/>
    <property type="match status" value="1"/>
</dbReference>
<dbReference type="AlphaFoldDB" id="A0A8J3VT90"/>
<organism evidence="7 8">
    <name type="scientific">Rugosimonospora africana</name>
    <dbReference type="NCBI Taxonomy" id="556532"/>
    <lineage>
        <taxon>Bacteria</taxon>
        <taxon>Bacillati</taxon>
        <taxon>Actinomycetota</taxon>
        <taxon>Actinomycetes</taxon>
        <taxon>Micromonosporales</taxon>
        <taxon>Micromonosporaceae</taxon>
        <taxon>Rugosimonospora</taxon>
    </lineage>
</organism>
<evidence type="ECO:0000313" key="7">
    <source>
        <dbReference type="EMBL" id="GIH17844.1"/>
    </source>
</evidence>
<dbReference type="GO" id="GO:1901135">
    <property type="term" value="P:carbohydrate derivative metabolic process"/>
    <property type="evidence" value="ECO:0007669"/>
    <property type="project" value="InterPro"/>
</dbReference>